<sequence length="552" mass="62739">MLFYTGAKEYKKGGGKEHHSSHKGEKGEKGDKGYKGHHYNEKGEKGHKTKEDHDKEYEEKGGHKKKHHHDDGYAAEHHQGEKGHKSSKYHENGDHSKGHSTKGEHIIHKKDEYDKRQEFYDESHEEDGFEKDGEYFHESDYKKGGHEKGGFVKGGEESAQHGKKHHYDKGGHYKEGKGHKGAAGHDSHYDHEHKKGEKEDNSGGKKWSYSKGDGGGGGGGHKHSGKYEHADSVNIPIRVVQPIIRHKDNDVQSNIPKLVLEEDVDNFKQPDVIYPPLTPHEFVRGQRRYDEDRIVISKPNHKKIVDERINIQRRNDEVDDANYEDEIINPELERKQAHTKDHSIFRSVLNRSTDNKIVDEADKKSKDLNTETTKFKSINSDYLDEYDLLDDKKNDEVGVYSVYTLGDYRVPAVPKIQPTTGTEGYEKLKDVAITSDSAEYSSSEETTTQNLQEELNRTILTDDDVDASKKVSKNIHDTKEIGPITAVSKDVEDIEEDEELRNVKDTDDNEELRNVKDTDDGEELTNVGDTKVLTASMEPIVVGDEVEEESEN</sequence>
<keyword evidence="3" id="KW-1185">Reference proteome</keyword>
<feature type="compositionally biased region" description="Basic and acidic residues" evidence="1">
    <location>
        <begin position="8"/>
        <end position="61"/>
    </location>
</feature>
<evidence type="ECO:0000313" key="2">
    <source>
        <dbReference type="EMBL" id="CAH1111472.1"/>
    </source>
</evidence>
<feature type="region of interest" description="Disordered" evidence="1">
    <location>
        <begin position="1"/>
        <end position="227"/>
    </location>
</feature>
<organism evidence="2 3">
    <name type="scientific">Psylliodes chrysocephalus</name>
    <dbReference type="NCBI Taxonomy" id="3402493"/>
    <lineage>
        <taxon>Eukaryota</taxon>
        <taxon>Metazoa</taxon>
        <taxon>Ecdysozoa</taxon>
        <taxon>Arthropoda</taxon>
        <taxon>Hexapoda</taxon>
        <taxon>Insecta</taxon>
        <taxon>Pterygota</taxon>
        <taxon>Neoptera</taxon>
        <taxon>Endopterygota</taxon>
        <taxon>Coleoptera</taxon>
        <taxon>Polyphaga</taxon>
        <taxon>Cucujiformia</taxon>
        <taxon>Chrysomeloidea</taxon>
        <taxon>Chrysomelidae</taxon>
        <taxon>Galerucinae</taxon>
        <taxon>Alticini</taxon>
        <taxon>Psylliodes</taxon>
    </lineage>
</organism>
<feature type="compositionally biased region" description="Basic and acidic residues" evidence="1">
    <location>
        <begin position="130"/>
        <end position="160"/>
    </location>
</feature>
<dbReference type="AlphaFoldDB" id="A0A9P0GJG2"/>
<protein>
    <submittedName>
        <fullName evidence="2">Uncharacterized protein</fullName>
    </submittedName>
</protein>
<name>A0A9P0GJG2_9CUCU</name>
<dbReference type="Proteomes" id="UP001153636">
    <property type="component" value="Chromosome 6"/>
</dbReference>
<evidence type="ECO:0000313" key="3">
    <source>
        <dbReference type="Proteomes" id="UP001153636"/>
    </source>
</evidence>
<feature type="region of interest" description="Disordered" evidence="1">
    <location>
        <begin position="486"/>
        <end position="524"/>
    </location>
</feature>
<reference evidence="2" key="1">
    <citation type="submission" date="2022-01" db="EMBL/GenBank/DDBJ databases">
        <authorList>
            <person name="King R."/>
        </authorList>
    </citation>
    <scope>NUCLEOTIDE SEQUENCE</scope>
</reference>
<evidence type="ECO:0000256" key="1">
    <source>
        <dbReference type="SAM" id="MobiDB-lite"/>
    </source>
</evidence>
<gene>
    <name evidence="2" type="ORF">PSYICH_LOCUS12511</name>
</gene>
<accession>A0A9P0GJG2</accession>
<dbReference type="OrthoDB" id="6784622at2759"/>
<feature type="compositionally biased region" description="Basic and acidic residues" evidence="1">
    <location>
        <begin position="500"/>
        <end position="518"/>
    </location>
</feature>
<dbReference type="InterPro" id="IPR031959">
    <property type="entry name" value="DUF4779"/>
</dbReference>
<dbReference type="EMBL" id="OV651818">
    <property type="protein sequence ID" value="CAH1111472.1"/>
    <property type="molecule type" value="Genomic_DNA"/>
</dbReference>
<feature type="compositionally biased region" description="Basic and acidic residues" evidence="1">
    <location>
        <begin position="69"/>
        <end position="122"/>
    </location>
</feature>
<proteinExistence type="predicted"/>
<dbReference type="Pfam" id="PF16009">
    <property type="entry name" value="DUF4779"/>
    <property type="match status" value="1"/>
</dbReference>
<feature type="compositionally biased region" description="Basic and acidic residues" evidence="1">
    <location>
        <begin position="168"/>
        <end position="203"/>
    </location>
</feature>